<sequence>MSGLAIGLALFAAILHAAWNAFLRTGSDRLWTVTVMSLSSTAAAIPLALFSPLPATSAWLYIAASSVLQIGYSLFLVAAYRHGELGQIYPIIRGSVPLLVTLGGFVLADQNLTVLQITGVLLVAGGIMSLSLGRNRAAAVSILHALATGTIIACYATVDAIGVRKAGSAAAYTAWVLLSYGTLLPATFIACRGKPAFDLRAPETLKALAGGGVALLAYGAVVAAFAFGPAGPITAIRETSVVFAVLIGWLFLGERLTPRRAGACAVVALGAIGLGYRF</sequence>
<feature type="transmembrane region" description="Helical" evidence="11">
    <location>
        <begin position="30"/>
        <end position="51"/>
    </location>
</feature>
<keyword evidence="14" id="KW-1185">Reference proteome</keyword>
<evidence type="ECO:0000256" key="4">
    <source>
        <dbReference type="ARBA" id="ARBA00022519"/>
    </source>
</evidence>
<keyword evidence="9" id="KW-0443">Lipid metabolism</keyword>
<dbReference type="InterPro" id="IPR000620">
    <property type="entry name" value="EamA_dom"/>
</dbReference>
<evidence type="ECO:0000256" key="5">
    <source>
        <dbReference type="ARBA" id="ARBA00022556"/>
    </source>
</evidence>
<keyword evidence="3" id="KW-0444">Lipid biosynthesis</keyword>
<name>A0ABU0YTZ1_9PROT</name>
<evidence type="ECO:0000256" key="9">
    <source>
        <dbReference type="ARBA" id="ARBA00023098"/>
    </source>
</evidence>
<evidence type="ECO:0000256" key="7">
    <source>
        <dbReference type="ARBA" id="ARBA00022985"/>
    </source>
</evidence>
<dbReference type="PANTHER" id="PTHR30561">
    <property type="entry name" value="SMR FAMILY PROTON-DEPENDENT DRUG EFFLUX TRANSPORTER SUGE"/>
    <property type="match status" value="1"/>
</dbReference>
<evidence type="ECO:0000256" key="10">
    <source>
        <dbReference type="ARBA" id="ARBA00023136"/>
    </source>
</evidence>
<keyword evidence="8 11" id="KW-1133">Transmembrane helix</keyword>
<dbReference type="InterPro" id="IPR000390">
    <property type="entry name" value="Small_drug/metabolite_transptr"/>
</dbReference>
<protein>
    <submittedName>
        <fullName evidence="13">DMT family transporter</fullName>
    </submittedName>
</protein>
<dbReference type="Gene3D" id="1.10.3730.20">
    <property type="match status" value="2"/>
</dbReference>
<feature type="transmembrane region" description="Helical" evidence="11">
    <location>
        <begin position="86"/>
        <end position="107"/>
    </location>
</feature>
<evidence type="ECO:0000256" key="11">
    <source>
        <dbReference type="SAM" id="Phobius"/>
    </source>
</evidence>
<evidence type="ECO:0000259" key="12">
    <source>
        <dbReference type="Pfam" id="PF00892"/>
    </source>
</evidence>
<dbReference type="Proteomes" id="UP001230156">
    <property type="component" value="Unassembled WGS sequence"/>
</dbReference>
<keyword evidence="4" id="KW-0997">Cell inner membrane</keyword>
<evidence type="ECO:0000256" key="8">
    <source>
        <dbReference type="ARBA" id="ARBA00022989"/>
    </source>
</evidence>
<organism evidence="13 14">
    <name type="scientific">Dongia sedimenti</name>
    <dbReference type="NCBI Taxonomy" id="3064282"/>
    <lineage>
        <taxon>Bacteria</taxon>
        <taxon>Pseudomonadati</taxon>
        <taxon>Pseudomonadota</taxon>
        <taxon>Alphaproteobacteria</taxon>
        <taxon>Rhodospirillales</taxon>
        <taxon>Dongiaceae</taxon>
        <taxon>Dongia</taxon>
    </lineage>
</organism>
<feature type="transmembrane region" description="Helical" evidence="11">
    <location>
        <begin position="235"/>
        <end position="252"/>
    </location>
</feature>
<feature type="transmembrane region" description="Helical" evidence="11">
    <location>
        <begin position="170"/>
        <end position="188"/>
    </location>
</feature>
<keyword evidence="10 11" id="KW-0472">Membrane</keyword>
<evidence type="ECO:0000256" key="2">
    <source>
        <dbReference type="ARBA" id="ARBA00022475"/>
    </source>
</evidence>
<evidence type="ECO:0000313" key="13">
    <source>
        <dbReference type="EMBL" id="MDQ7251177.1"/>
    </source>
</evidence>
<comment type="caution">
    <text evidence="13">The sequence shown here is derived from an EMBL/GenBank/DDBJ whole genome shotgun (WGS) entry which is preliminary data.</text>
</comment>
<feature type="transmembrane region" description="Helical" evidence="11">
    <location>
        <begin position="138"/>
        <end position="158"/>
    </location>
</feature>
<dbReference type="PANTHER" id="PTHR30561:SF9">
    <property type="entry name" value="4-AMINO-4-DEOXY-L-ARABINOSE-PHOSPHOUNDECAPRENOL FLIPPASE SUBUNIT ARNF-RELATED"/>
    <property type="match status" value="1"/>
</dbReference>
<feature type="transmembrane region" description="Helical" evidence="11">
    <location>
        <begin position="58"/>
        <end position="80"/>
    </location>
</feature>
<dbReference type="RefSeq" id="WP_379961286.1">
    <property type="nucleotide sequence ID" value="NZ_JAUYVI010000009.1"/>
</dbReference>
<dbReference type="SUPFAM" id="SSF103481">
    <property type="entry name" value="Multidrug resistance efflux transporter EmrE"/>
    <property type="match status" value="2"/>
</dbReference>
<dbReference type="InterPro" id="IPR037185">
    <property type="entry name" value="EmrE-like"/>
</dbReference>
<comment type="subcellular location">
    <subcellularLocation>
        <location evidence="1">Cell membrane</location>
        <topology evidence="1">Multi-pass membrane protein</topology>
    </subcellularLocation>
</comment>
<accession>A0ABU0YTZ1</accession>
<keyword evidence="7" id="KW-0448">Lipopolysaccharide biosynthesis</keyword>
<dbReference type="Pfam" id="PF00892">
    <property type="entry name" value="EamA"/>
    <property type="match status" value="1"/>
</dbReference>
<feature type="transmembrane region" description="Helical" evidence="11">
    <location>
        <begin position="208"/>
        <end position="228"/>
    </location>
</feature>
<proteinExistence type="predicted"/>
<keyword evidence="6 11" id="KW-0812">Transmembrane</keyword>
<evidence type="ECO:0000256" key="6">
    <source>
        <dbReference type="ARBA" id="ARBA00022692"/>
    </source>
</evidence>
<evidence type="ECO:0000313" key="14">
    <source>
        <dbReference type="Proteomes" id="UP001230156"/>
    </source>
</evidence>
<keyword evidence="2" id="KW-1003">Cell membrane</keyword>
<keyword evidence="5" id="KW-0441">Lipid A biosynthesis</keyword>
<evidence type="ECO:0000256" key="1">
    <source>
        <dbReference type="ARBA" id="ARBA00004651"/>
    </source>
</evidence>
<feature type="transmembrane region" description="Helical" evidence="11">
    <location>
        <begin position="114"/>
        <end position="132"/>
    </location>
</feature>
<evidence type="ECO:0000256" key="3">
    <source>
        <dbReference type="ARBA" id="ARBA00022516"/>
    </source>
</evidence>
<dbReference type="EMBL" id="JAUYVI010000009">
    <property type="protein sequence ID" value="MDQ7251177.1"/>
    <property type="molecule type" value="Genomic_DNA"/>
</dbReference>
<reference evidence="14" key="1">
    <citation type="submission" date="2023-08" db="EMBL/GenBank/DDBJ databases">
        <title>Rhodospirillaceae gen. nov., a novel taxon isolated from the Yangtze River Yuezi River estuary sludge.</title>
        <authorList>
            <person name="Ruan L."/>
        </authorList>
    </citation>
    <scope>NUCLEOTIDE SEQUENCE [LARGE SCALE GENOMIC DNA]</scope>
    <source>
        <strain evidence="14">R-7</strain>
    </source>
</reference>
<gene>
    <name evidence="13" type="ORF">Q8A70_26050</name>
</gene>
<feature type="domain" description="EamA" evidence="12">
    <location>
        <begin position="142"/>
        <end position="274"/>
    </location>
</feature>